<evidence type="ECO:0000313" key="7">
    <source>
        <dbReference type="EMBL" id="SVA08445.1"/>
    </source>
</evidence>
<dbReference type="PANTHER" id="PTHR33452">
    <property type="entry name" value="OXIDOREDUCTASE CATD-RELATED"/>
    <property type="match status" value="1"/>
</dbReference>
<reference evidence="7" key="1">
    <citation type="submission" date="2018-05" db="EMBL/GenBank/DDBJ databases">
        <authorList>
            <person name="Lanie J.A."/>
            <person name="Ng W.-L."/>
            <person name="Kazmierczak K.M."/>
            <person name="Andrzejewski T.M."/>
            <person name="Davidsen T.M."/>
            <person name="Wayne K.J."/>
            <person name="Tettelin H."/>
            <person name="Glass J.I."/>
            <person name="Rusch D."/>
            <person name="Podicherti R."/>
            <person name="Tsui H.-C.T."/>
            <person name="Winkler M.E."/>
        </authorList>
    </citation>
    <scope>NUCLEOTIDE SEQUENCE</scope>
</reference>
<organism evidence="7">
    <name type="scientific">marine metagenome</name>
    <dbReference type="NCBI Taxonomy" id="408172"/>
    <lineage>
        <taxon>unclassified sequences</taxon>
        <taxon>metagenomes</taxon>
        <taxon>ecological metagenomes</taxon>
    </lineage>
</organism>
<keyword evidence="4 6" id="KW-1133">Transmembrane helix</keyword>
<dbReference type="PANTHER" id="PTHR33452:SF1">
    <property type="entry name" value="INNER MEMBRANE PROTEIN YPHA-RELATED"/>
    <property type="match status" value="1"/>
</dbReference>
<keyword evidence="2" id="KW-1003">Cell membrane</keyword>
<feature type="transmembrane region" description="Helical" evidence="6">
    <location>
        <begin position="46"/>
        <end position="70"/>
    </location>
</feature>
<gene>
    <name evidence="7" type="ORF">METZ01_LOCUS61299</name>
</gene>
<keyword evidence="5 6" id="KW-0472">Membrane</keyword>
<name>A0A381SWP4_9ZZZZ</name>
<evidence type="ECO:0000256" key="5">
    <source>
        <dbReference type="ARBA" id="ARBA00023136"/>
    </source>
</evidence>
<proteinExistence type="predicted"/>
<dbReference type="InterPro" id="IPR032808">
    <property type="entry name" value="DoxX"/>
</dbReference>
<protein>
    <recommendedName>
        <fullName evidence="8">DoxX family protein</fullName>
    </recommendedName>
</protein>
<comment type="subcellular location">
    <subcellularLocation>
        <location evidence="1">Cell membrane</location>
        <topology evidence="1">Multi-pass membrane protein</topology>
    </subcellularLocation>
</comment>
<evidence type="ECO:0008006" key="8">
    <source>
        <dbReference type="Google" id="ProtNLM"/>
    </source>
</evidence>
<feature type="transmembrane region" description="Helical" evidence="6">
    <location>
        <begin position="115"/>
        <end position="136"/>
    </location>
</feature>
<keyword evidence="3 6" id="KW-0812">Transmembrane</keyword>
<dbReference type="Pfam" id="PF07681">
    <property type="entry name" value="DoxX"/>
    <property type="match status" value="1"/>
</dbReference>
<dbReference type="GO" id="GO:0005886">
    <property type="term" value="C:plasma membrane"/>
    <property type="evidence" value="ECO:0007669"/>
    <property type="project" value="UniProtKB-SubCell"/>
</dbReference>
<feature type="transmembrane region" description="Helical" evidence="6">
    <location>
        <begin position="77"/>
        <end position="95"/>
    </location>
</feature>
<accession>A0A381SWP4</accession>
<evidence type="ECO:0000256" key="4">
    <source>
        <dbReference type="ARBA" id="ARBA00022989"/>
    </source>
</evidence>
<dbReference type="InterPro" id="IPR051907">
    <property type="entry name" value="DoxX-like_oxidoreductase"/>
</dbReference>
<dbReference type="EMBL" id="UINC01003689">
    <property type="protein sequence ID" value="SVA08445.1"/>
    <property type="molecule type" value="Genomic_DNA"/>
</dbReference>
<evidence type="ECO:0000256" key="1">
    <source>
        <dbReference type="ARBA" id="ARBA00004651"/>
    </source>
</evidence>
<evidence type="ECO:0000256" key="3">
    <source>
        <dbReference type="ARBA" id="ARBA00022692"/>
    </source>
</evidence>
<sequence length="154" mass="16379">MMQAWGVTLLRLTVGVVFVAHGVPKLFGPMWGGTSPEDTVALFALVGLQPAPLLAVTVGIVELGGGIALFIGAFTRLMSALLAVIMAVAIWKVHWPYGFFLNWSLEPGVGHGFEYSLILLVALFCLMLTGPSVLSFDGYAGKSAKSAQGRSRRD</sequence>
<dbReference type="AlphaFoldDB" id="A0A381SWP4"/>
<evidence type="ECO:0000256" key="2">
    <source>
        <dbReference type="ARBA" id="ARBA00022475"/>
    </source>
</evidence>
<evidence type="ECO:0000256" key="6">
    <source>
        <dbReference type="SAM" id="Phobius"/>
    </source>
</evidence>